<accession>A0A427XXM5</accession>
<evidence type="ECO:0000313" key="2">
    <source>
        <dbReference type="EMBL" id="RSH83571.1"/>
    </source>
</evidence>
<dbReference type="GeneID" id="39591802"/>
<dbReference type="PANTHER" id="PTHR37331:SF1">
    <property type="entry name" value="YALI0F11671P"/>
    <property type="match status" value="1"/>
</dbReference>
<dbReference type="RefSeq" id="XP_028477523.1">
    <property type="nucleotide sequence ID" value="XM_028622631.1"/>
</dbReference>
<feature type="region of interest" description="Disordered" evidence="1">
    <location>
        <begin position="29"/>
        <end position="52"/>
    </location>
</feature>
<keyword evidence="3" id="KW-1185">Reference proteome</keyword>
<evidence type="ECO:0000256" key="1">
    <source>
        <dbReference type="SAM" id="MobiDB-lite"/>
    </source>
</evidence>
<sequence length="206" mass="22040">MACITRLRAPLRTLTLTARVTPALARANSTLAPGSSQDPSHPHLYYHPSPTGATTPTHMTLSFLPRPPAVASSKCVLGTLPALPDAGLNDFVENRAFRPLLHAALKDGLATAGVAETVEYEAQMRPGDGYMHVTDERAVPPAGRIGDTEDLIASVFVQDGKIVASTYEPSPSYRLVTNRGVLLLPRGLDTHVIKALEKVDAEERGE</sequence>
<dbReference type="EMBL" id="RSCE01000004">
    <property type="protein sequence ID" value="RSH83571.1"/>
    <property type="molecule type" value="Genomic_DNA"/>
</dbReference>
<dbReference type="STRING" id="105984.A0A427XXM5"/>
<dbReference type="AlphaFoldDB" id="A0A427XXM5"/>
<name>A0A427XXM5_9TREE</name>
<proteinExistence type="predicted"/>
<evidence type="ECO:0000313" key="3">
    <source>
        <dbReference type="Proteomes" id="UP000279236"/>
    </source>
</evidence>
<protein>
    <submittedName>
        <fullName evidence="2">Uncharacterized protein</fullName>
    </submittedName>
</protein>
<comment type="caution">
    <text evidence="2">The sequence shown here is derived from an EMBL/GenBank/DDBJ whole genome shotgun (WGS) entry which is preliminary data.</text>
</comment>
<dbReference type="PANTHER" id="PTHR37331">
    <property type="entry name" value="YALI0F11671P"/>
    <property type="match status" value="1"/>
</dbReference>
<reference evidence="2 3" key="1">
    <citation type="submission" date="2018-11" db="EMBL/GenBank/DDBJ databases">
        <title>Genome sequence of Apiotrichum porosum DSM 27194.</title>
        <authorList>
            <person name="Aliyu H."/>
            <person name="Gorte O."/>
            <person name="Ochsenreither K."/>
        </authorList>
    </citation>
    <scope>NUCLEOTIDE SEQUENCE [LARGE SCALE GENOMIC DNA]</scope>
    <source>
        <strain evidence="2 3">DSM 27194</strain>
    </source>
</reference>
<dbReference type="OrthoDB" id="5397701at2759"/>
<feature type="compositionally biased region" description="Polar residues" evidence="1">
    <location>
        <begin position="29"/>
        <end position="38"/>
    </location>
</feature>
<dbReference type="Proteomes" id="UP000279236">
    <property type="component" value="Unassembled WGS sequence"/>
</dbReference>
<organism evidence="2 3">
    <name type="scientific">Apiotrichum porosum</name>
    <dbReference type="NCBI Taxonomy" id="105984"/>
    <lineage>
        <taxon>Eukaryota</taxon>
        <taxon>Fungi</taxon>
        <taxon>Dikarya</taxon>
        <taxon>Basidiomycota</taxon>
        <taxon>Agaricomycotina</taxon>
        <taxon>Tremellomycetes</taxon>
        <taxon>Trichosporonales</taxon>
        <taxon>Trichosporonaceae</taxon>
        <taxon>Apiotrichum</taxon>
    </lineage>
</organism>
<gene>
    <name evidence="2" type="ORF">EHS24_007259</name>
</gene>